<dbReference type="PANTHER" id="PTHR33445">
    <property type="entry name" value="ATP SYNTHASE SUBUNIT B', CHLOROPLASTIC"/>
    <property type="match status" value="1"/>
</dbReference>
<comment type="similarity">
    <text evidence="14">Belongs to the ATPase delta chain family.</text>
</comment>
<evidence type="ECO:0000256" key="8">
    <source>
        <dbReference type="ARBA" id="ARBA00023136"/>
    </source>
</evidence>
<accession>A0A410P6E8</accession>
<dbReference type="Proteomes" id="UP000287243">
    <property type="component" value="Chromosome"/>
</dbReference>
<comment type="function">
    <text evidence="10 13">F(1)F(0) ATP synthase produces ATP from ADP in the presence of a proton or sodium gradient. F-type ATPases consist of two structural domains, F(1) containing the extramembraneous catalytic core and F(0) containing the membrane proton channel, linked together by a central stalk and a peripheral stalk. During catalysis, ATP synthesis in the catalytic domain of F(1) is coupled via a rotary mechanism of the central stalk subunits to proton translocation.</text>
</comment>
<keyword evidence="3 13" id="KW-0138">CF(0)</keyword>
<comment type="function">
    <text evidence="14">This protein is part of the stalk that links CF(0) to CF(1). It either transmits conformational changes from CF(0) to CF(1) or is implicated in proton conduction.</text>
</comment>
<dbReference type="PRINTS" id="PR00125">
    <property type="entry name" value="ATPASEDELTA"/>
</dbReference>
<dbReference type="GO" id="GO:0005886">
    <property type="term" value="C:plasma membrane"/>
    <property type="evidence" value="ECO:0007669"/>
    <property type="project" value="UniProtKB-SubCell"/>
</dbReference>
<comment type="subunit">
    <text evidence="13">F-type ATPases have 2 components, F(1) - the catalytic core - and F(0) - the membrane proton channel. F(1) has five subunits: alpha(3), beta(3), gamma(1), delta(1), epsilon(1). F(0) has three main subunits: a(1), b(2) and c(10-14). The alpha and beta chains form an alternating ring which encloses part of the gamma chain. F(1) is attached to F(0) by a central stalk formed by the gamma and epsilon chains, while a peripheral stalk is formed by the delta and b chains.</text>
</comment>
<evidence type="ECO:0000313" key="17">
    <source>
        <dbReference type="Proteomes" id="UP000287243"/>
    </source>
</evidence>
<evidence type="ECO:0000256" key="11">
    <source>
        <dbReference type="ARBA" id="ARBA00025614"/>
    </source>
</evidence>
<evidence type="ECO:0000256" key="3">
    <source>
        <dbReference type="ARBA" id="ARBA00022547"/>
    </source>
</evidence>
<keyword evidence="6 13" id="KW-1133">Transmembrane helix</keyword>
<evidence type="ECO:0000256" key="10">
    <source>
        <dbReference type="ARBA" id="ARBA00025198"/>
    </source>
</evidence>
<comment type="subcellular location">
    <subcellularLocation>
        <location evidence="14">Cell membrane</location>
        <topology evidence="14">Peripheral membrane protein</topology>
    </subcellularLocation>
    <subcellularLocation>
        <location evidence="13">Cell membrane</location>
        <topology evidence="13">Single-pass membrane protein</topology>
    </subcellularLocation>
    <subcellularLocation>
        <location evidence="12">Endomembrane system</location>
        <topology evidence="12">Single-pass membrane protein</topology>
    </subcellularLocation>
</comment>
<evidence type="ECO:0000256" key="2">
    <source>
        <dbReference type="ARBA" id="ARBA00022448"/>
    </source>
</evidence>
<evidence type="ECO:0000256" key="4">
    <source>
        <dbReference type="ARBA" id="ARBA00022692"/>
    </source>
</evidence>
<comment type="similarity">
    <text evidence="1 13">Belongs to the ATPase B chain family.</text>
</comment>
<keyword evidence="7 13" id="KW-0406">Ion transport</keyword>
<keyword evidence="8 13" id="KW-0472">Membrane</keyword>
<evidence type="ECO:0000256" key="14">
    <source>
        <dbReference type="HAMAP-Rule" id="MF_01416"/>
    </source>
</evidence>
<dbReference type="GO" id="GO:0045259">
    <property type="term" value="C:proton-transporting ATP synthase complex"/>
    <property type="evidence" value="ECO:0007669"/>
    <property type="project" value="UniProtKB-KW"/>
</dbReference>
<proteinExistence type="inferred from homology"/>
<dbReference type="GO" id="GO:0046961">
    <property type="term" value="F:proton-transporting ATPase activity, rotational mechanism"/>
    <property type="evidence" value="ECO:0007669"/>
    <property type="project" value="TreeGrafter"/>
</dbReference>
<keyword evidence="14" id="KW-0139">CF(1)</keyword>
<dbReference type="InterPro" id="IPR050059">
    <property type="entry name" value="ATP_synthase_B_chain"/>
</dbReference>
<dbReference type="Pfam" id="PF00213">
    <property type="entry name" value="OSCP"/>
    <property type="match status" value="1"/>
</dbReference>
<organism evidence="16 17">
    <name type="scientific">Velamenicoccus archaeovorus</name>
    <dbReference type="NCBI Taxonomy" id="1930593"/>
    <lineage>
        <taxon>Bacteria</taxon>
        <taxon>Pseudomonadati</taxon>
        <taxon>Candidatus Omnitrophota</taxon>
        <taxon>Candidatus Velamenicoccus</taxon>
    </lineage>
</organism>
<comment type="function">
    <text evidence="11">Component of the F(0) channel, it forms part of the peripheral stalk, linking F(1) to F(0). The b'-subunit is a diverged and duplicated form of b found in plants and photosynthetic bacteria.</text>
</comment>
<dbReference type="OrthoDB" id="9816221at2"/>
<dbReference type="EMBL" id="CP019384">
    <property type="protein sequence ID" value="QAT17755.1"/>
    <property type="molecule type" value="Genomic_DNA"/>
</dbReference>
<evidence type="ECO:0000256" key="12">
    <source>
        <dbReference type="ARBA" id="ARBA00037847"/>
    </source>
</evidence>
<evidence type="ECO:0000256" key="15">
    <source>
        <dbReference type="SAM" id="Coils"/>
    </source>
</evidence>
<evidence type="ECO:0000256" key="9">
    <source>
        <dbReference type="ARBA" id="ARBA00023310"/>
    </source>
</evidence>
<dbReference type="RefSeq" id="WP_128700720.1">
    <property type="nucleotide sequence ID" value="NZ_CP019384.1"/>
</dbReference>
<keyword evidence="9 13" id="KW-0066">ATP synthesis</keyword>
<feature type="coiled-coil region" evidence="15">
    <location>
        <begin position="33"/>
        <end position="115"/>
    </location>
</feature>
<keyword evidence="5 13" id="KW-0375">Hydrogen ion transport</keyword>
<dbReference type="HAMAP" id="MF_01398">
    <property type="entry name" value="ATP_synth_b_bprime"/>
    <property type="match status" value="1"/>
</dbReference>
<evidence type="ECO:0000256" key="13">
    <source>
        <dbReference type="HAMAP-Rule" id="MF_01398"/>
    </source>
</evidence>
<dbReference type="HAMAP" id="MF_01416">
    <property type="entry name" value="ATP_synth_delta_bact"/>
    <property type="match status" value="1"/>
</dbReference>
<reference evidence="16 17" key="1">
    <citation type="submission" date="2017-01" db="EMBL/GenBank/DDBJ databases">
        <title>First insights into the biology of 'candidatus Vampirococcus archaeovorus'.</title>
        <authorList>
            <person name="Kizina J."/>
            <person name="Jordan S."/>
            <person name="Stueber K."/>
            <person name="Reinhardt R."/>
            <person name="Harder J."/>
        </authorList>
    </citation>
    <scope>NUCLEOTIDE SEQUENCE [LARGE SCALE GENOMIC DNA]</scope>
    <source>
        <strain evidence="16 17">LiM</strain>
    </source>
</reference>
<dbReference type="CDD" id="cd06503">
    <property type="entry name" value="ATP-synt_Fo_b"/>
    <property type="match status" value="1"/>
</dbReference>
<keyword evidence="4 13" id="KW-0812">Transmembrane</keyword>
<evidence type="ECO:0000256" key="7">
    <source>
        <dbReference type="ARBA" id="ARBA00023065"/>
    </source>
</evidence>
<evidence type="ECO:0000256" key="5">
    <source>
        <dbReference type="ARBA" id="ARBA00022781"/>
    </source>
</evidence>
<keyword evidence="15" id="KW-0175">Coiled coil</keyword>
<sequence>MEILQLILFQVVTFVVIVIVLRFLFGSQLRAALNRLQALHQESLEKEEILNKEIEKARIQAKNEIERSEQEARAIVDNAKKEAEVAAQETILATQAQAEKMVQEAVEKTRRLEAEVMATVEKRALEFSVKLIQETFTAKGQEALHRQLIDELIDELTKVDRERLAVKVDRAEIVTSAELSPQEKEKIKKVLSAKLGFDVPLDESVDPSLIIGMMIKLGGLVADGSLRNKLSRAMAGLHAKSEKNNSSSGTGE</sequence>
<keyword evidence="2 13" id="KW-0813">Transport</keyword>
<dbReference type="InterPro" id="IPR000711">
    <property type="entry name" value="ATPase_OSCP/dsu"/>
</dbReference>
<dbReference type="PANTHER" id="PTHR33445:SF2">
    <property type="entry name" value="ATP SYNTHASE SUBUNIT B', CHLOROPLASTIC"/>
    <property type="match status" value="1"/>
</dbReference>
<evidence type="ECO:0000256" key="6">
    <source>
        <dbReference type="ARBA" id="ARBA00022989"/>
    </source>
</evidence>
<dbReference type="GO" id="GO:0012505">
    <property type="term" value="C:endomembrane system"/>
    <property type="evidence" value="ECO:0007669"/>
    <property type="project" value="UniProtKB-SubCell"/>
</dbReference>
<keyword evidence="13" id="KW-1003">Cell membrane</keyword>
<evidence type="ECO:0000313" key="16">
    <source>
        <dbReference type="EMBL" id="QAT17755.1"/>
    </source>
</evidence>
<dbReference type="GO" id="GO:0046933">
    <property type="term" value="F:proton-transporting ATP synthase activity, rotational mechanism"/>
    <property type="evidence" value="ECO:0007669"/>
    <property type="project" value="UniProtKB-UniRule"/>
</dbReference>
<dbReference type="KEGG" id="vai:BU251_08485"/>
<evidence type="ECO:0000256" key="1">
    <source>
        <dbReference type="ARBA" id="ARBA00005513"/>
    </source>
</evidence>
<feature type="transmembrane region" description="Helical" evidence="13">
    <location>
        <begin position="6"/>
        <end position="25"/>
    </location>
</feature>
<keyword evidence="17" id="KW-1185">Reference proteome</keyword>
<gene>
    <name evidence="14" type="primary">atpH</name>
    <name evidence="13" type="synonym">atpF</name>
    <name evidence="16" type="ORF">BU251_08485</name>
</gene>
<dbReference type="InterPro" id="IPR002146">
    <property type="entry name" value="ATP_synth_b/b'su_bac/chlpt"/>
</dbReference>
<protein>
    <recommendedName>
        <fullName evidence="13 14">Multifunctional fusion protein</fullName>
    </recommendedName>
    <domain>
        <recommendedName>
            <fullName evidence="13">ATP synthase subunit b</fullName>
        </recommendedName>
        <alternativeName>
            <fullName evidence="13">ATP synthase F(0) sector subunit b</fullName>
        </alternativeName>
        <alternativeName>
            <fullName evidence="13">ATPase subunit I</fullName>
        </alternativeName>
        <alternativeName>
            <fullName evidence="13">F-type ATPase subunit b</fullName>
            <shortName evidence="13">F-ATPase subunit b</shortName>
        </alternativeName>
    </domain>
    <domain>
        <recommendedName>
            <fullName evidence="14">ATP synthase subunit delta</fullName>
        </recommendedName>
        <alternativeName>
            <fullName evidence="14">ATP synthase F(1) sector subunit delta</fullName>
        </alternativeName>
        <alternativeName>
            <fullName evidence="14">F-type ATPase subunit delta</fullName>
            <shortName evidence="14">F-ATPase subunit delta</shortName>
        </alternativeName>
    </domain>
</protein>
<dbReference type="AlphaFoldDB" id="A0A410P6E8"/>
<name>A0A410P6E8_VELA1</name>